<dbReference type="OrthoDB" id="767438at2759"/>
<dbReference type="Pfam" id="PF12043">
    <property type="entry name" value="DUF3527"/>
    <property type="match status" value="1"/>
</dbReference>
<dbReference type="PANTHER" id="PTHR31390:SF2">
    <property type="entry name" value="EXPRESSED PROTEIN"/>
    <property type="match status" value="1"/>
</dbReference>
<dbReference type="EMBL" id="CAMAPE010000008">
    <property type="protein sequence ID" value="CAH9072083.1"/>
    <property type="molecule type" value="Genomic_DNA"/>
</dbReference>
<reference evidence="1" key="1">
    <citation type="submission" date="2022-07" db="EMBL/GenBank/DDBJ databases">
        <authorList>
            <person name="Macas J."/>
            <person name="Novak P."/>
            <person name="Neumann P."/>
        </authorList>
    </citation>
    <scope>NUCLEOTIDE SEQUENCE</scope>
</reference>
<keyword evidence="2" id="KW-1185">Reference proteome</keyword>
<evidence type="ECO:0000313" key="2">
    <source>
        <dbReference type="Proteomes" id="UP001152484"/>
    </source>
</evidence>
<dbReference type="InterPro" id="IPR021916">
    <property type="entry name" value="DUF3527"/>
</dbReference>
<dbReference type="AlphaFoldDB" id="A0A9P0YPV3"/>
<accession>A0A9P0YPV3</accession>
<gene>
    <name evidence="1" type="ORF">CEURO_LOCUS4180</name>
</gene>
<dbReference type="PANTHER" id="PTHR31390">
    <property type="entry name" value="EXPRESSED PROTEIN"/>
    <property type="match status" value="1"/>
</dbReference>
<proteinExistence type="predicted"/>
<comment type="caution">
    <text evidence="1">The sequence shown here is derived from an EMBL/GenBank/DDBJ whole genome shotgun (WGS) entry which is preliminary data.</text>
</comment>
<organism evidence="1 2">
    <name type="scientific">Cuscuta europaea</name>
    <name type="common">European dodder</name>
    <dbReference type="NCBI Taxonomy" id="41803"/>
    <lineage>
        <taxon>Eukaryota</taxon>
        <taxon>Viridiplantae</taxon>
        <taxon>Streptophyta</taxon>
        <taxon>Embryophyta</taxon>
        <taxon>Tracheophyta</taxon>
        <taxon>Spermatophyta</taxon>
        <taxon>Magnoliopsida</taxon>
        <taxon>eudicotyledons</taxon>
        <taxon>Gunneridae</taxon>
        <taxon>Pentapetalae</taxon>
        <taxon>asterids</taxon>
        <taxon>lamiids</taxon>
        <taxon>Solanales</taxon>
        <taxon>Convolvulaceae</taxon>
        <taxon>Cuscuteae</taxon>
        <taxon>Cuscuta</taxon>
        <taxon>Cuscuta subgen. Cuscuta</taxon>
    </lineage>
</organism>
<dbReference type="Proteomes" id="UP001152484">
    <property type="component" value="Unassembled WGS sequence"/>
</dbReference>
<name>A0A9P0YPV3_CUSEU</name>
<protein>
    <submittedName>
        <fullName evidence="1">Uncharacterized protein</fullName>
    </submittedName>
</protein>
<evidence type="ECO:0000313" key="1">
    <source>
        <dbReference type="EMBL" id="CAH9072083.1"/>
    </source>
</evidence>
<sequence length="561" mass="62635">MEKKNMNEDGKERECKFWYINENFEPSEGNSLSGSLVKSVDLRWFLNNFRSLENKLSKHITSFDERFLLCCLELIRARASRVASINFSPDMEVLSDGLESRQVSDIWMSNKTDLVVECSLAEANAENAIMKSTEDWIVGSITGSKSMINILKSPLLNKPIRSLDFKEPTYSDWTSSSCGFSTTSSSIHRKHYSMSTTNSSCSDQSSFVASVISQGMLQITWTNGLPHFVFSMDGKNEVYVADVVKVNSSDEKCFGYLYTFRKKTQPAIVGKMTVSTSFKLSPNKSEFTETLFVMYGFGVDCSDNSSSPDHIHRKNKKLSKKVVDVFRPGHSHKQRKTSKFSERTNAILEEYALDVCSKPDLGGINQENHLPTNFELAAIVVRSYLHKKAGNGGGWGLKFLKKPRGGEKITCLETPIHADVPYHISSVECSTTTNVLIPSGFHGGPVARDGGPTSLLERWSSGGHCDCGGWDVGCPLTILNIRQNRIEDLSQEVNASGDCKTIDLFVQGSRQNAPIMKIANIHDDLFYVHFEPNLSALQSFAIAAAIIHSHEPIFRSKMYRR</sequence>